<keyword evidence="1" id="KW-0472">Membrane</keyword>
<dbReference type="EMBL" id="VFQX01000030">
    <property type="protein sequence ID" value="KAF0978147.1"/>
    <property type="molecule type" value="Genomic_DNA"/>
</dbReference>
<dbReference type="OMA" id="HPFLEIR"/>
<accession>A0A6A5BM81</accession>
<evidence type="ECO:0000256" key="1">
    <source>
        <dbReference type="SAM" id="Phobius"/>
    </source>
</evidence>
<sequence length="188" mass="22071">MLSKLSPRLSTNGWQSLKKNNNHTLLQRLNSKSIMVIGLSQPQQQHRNLQLKTPLHIGFFDDVAGTYKTLHSPLNLRFKLNMKPWEHRTGQFFWYLNFGGILILSAVLAASMFFVFYYGFYFLYANAGINGLRRFYNPHPFLEIRNGKDMSETYDPLGKLYVYLSPFRGEDKTFVFYRELEAAKNRRL</sequence>
<comment type="caution">
    <text evidence="2">The sequence shown here is derived from an EMBL/GenBank/DDBJ whole genome shotgun (WGS) entry which is preliminary data.</text>
</comment>
<organism evidence="2 3">
    <name type="scientific">Naegleria fowleri</name>
    <name type="common">Brain eating amoeba</name>
    <dbReference type="NCBI Taxonomy" id="5763"/>
    <lineage>
        <taxon>Eukaryota</taxon>
        <taxon>Discoba</taxon>
        <taxon>Heterolobosea</taxon>
        <taxon>Tetramitia</taxon>
        <taxon>Eutetramitia</taxon>
        <taxon>Vahlkampfiidae</taxon>
        <taxon>Naegleria</taxon>
    </lineage>
</organism>
<dbReference type="VEuPathDB" id="AmoebaDB:NfTy_057480"/>
<dbReference type="GeneID" id="68109880"/>
<evidence type="ECO:0000313" key="2">
    <source>
        <dbReference type="EMBL" id="KAF0978147.1"/>
    </source>
</evidence>
<keyword evidence="1" id="KW-1133">Transmembrane helix</keyword>
<protein>
    <submittedName>
        <fullName evidence="2">Uncharacterized protein</fullName>
    </submittedName>
</protein>
<dbReference type="Proteomes" id="UP000444721">
    <property type="component" value="Unassembled WGS sequence"/>
</dbReference>
<dbReference type="RefSeq" id="XP_044562860.1">
    <property type="nucleotide sequence ID" value="XM_044705881.1"/>
</dbReference>
<gene>
    <name evidence="2" type="ORF">FDP41_002662</name>
</gene>
<keyword evidence="1" id="KW-0812">Transmembrane</keyword>
<proteinExistence type="predicted"/>
<dbReference type="OrthoDB" id="10259019at2759"/>
<reference evidence="2 3" key="1">
    <citation type="journal article" date="2019" name="Sci. Rep.">
        <title>Nanopore sequencing improves the draft genome of the human pathogenic amoeba Naegleria fowleri.</title>
        <authorList>
            <person name="Liechti N."/>
            <person name="Schurch N."/>
            <person name="Bruggmann R."/>
            <person name="Wittwer M."/>
        </authorList>
    </citation>
    <scope>NUCLEOTIDE SEQUENCE [LARGE SCALE GENOMIC DNA]</scope>
    <source>
        <strain evidence="2 3">ATCC 30894</strain>
    </source>
</reference>
<dbReference type="VEuPathDB" id="AmoebaDB:NF0061270"/>
<keyword evidence="3" id="KW-1185">Reference proteome</keyword>
<name>A0A6A5BM81_NAEFO</name>
<dbReference type="AlphaFoldDB" id="A0A6A5BM81"/>
<feature type="transmembrane region" description="Helical" evidence="1">
    <location>
        <begin position="92"/>
        <end position="124"/>
    </location>
</feature>
<evidence type="ECO:0000313" key="3">
    <source>
        <dbReference type="Proteomes" id="UP000444721"/>
    </source>
</evidence>
<dbReference type="VEuPathDB" id="AmoebaDB:FDP41_002662"/>